<dbReference type="Pfam" id="PF10544">
    <property type="entry name" value="T5orf172"/>
    <property type="match status" value="1"/>
</dbReference>
<proteinExistence type="predicted"/>
<sequence length="200" mass="23151">MNEIIYILINEAMPGYVKIGRTTTSFEQRIKELSASTSIPLPFTCFYACTVKDSAFVEHQLHDAFDNNRVNPRREFFQIDPERVVSALKLAEIENITPKKDIVENKEDQKALNEVRERRAPFRFDMVGIPAGSEIVFSRDENIKAKVIDNRFIELNGEKTRLSASAQKLLGYDYEVAGTLYWMYEGETLDERRLRMEGEE</sequence>
<dbReference type="SMART" id="SM00974">
    <property type="entry name" value="T5orf172"/>
    <property type="match status" value="1"/>
</dbReference>
<gene>
    <name evidence="2" type="ORF">UT78_C0001G0041</name>
</gene>
<accession>A0A0G0T9V7</accession>
<comment type="caution">
    <text evidence="2">The sequence shown here is derived from an EMBL/GenBank/DDBJ whole genome shotgun (WGS) entry which is preliminary data.</text>
</comment>
<evidence type="ECO:0000313" key="3">
    <source>
        <dbReference type="Proteomes" id="UP000034301"/>
    </source>
</evidence>
<evidence type="ECO:0000259" key="1">
    <source>
        <dbReference type="SMART" id="SM00974"/>
    </source>
</evidence>
<dbReference type="EMBL" id="LBYC01000001">
    <property type="protein sequence ID" value="KKR43855.1"/>
    <property type="molecule type" value="Genomic_DNA"/>
</dbReference>
<organism evidence="2 3">
    <name type="scientific">Candidatus Nomurabacteria bacterium GW2011_GWF2_40_12</name>
    <dbReference type="NCBI Taxonomy" id="1618776"/>
    <lineage>
        <taxon>Bacteria</taxon>
        <taxon>Candidatus Nomuraibacteriota</taxon>
    </lineage>
</organism>
<protein>
    <recommendedName>
        <fullName evidence="1">Bacteriophage T5 Orf172 DNA-binding domain-containing protein</fullName>
    </recommendedName>
</protein>
<reference evidence="2 3" key="1">
    <citation type="journal article" date="2015" name="Nature">
        <title>rRNA introns, odd ribosomes, and small enigmatic genomes across a large radiation of phyla.</title>
        <authorList>
            <person name="Brown C.T."/>
            <person name="Hug L.A."/>
            <person name="Thomas B.C."/>
            <person name="Sharon I."/>
            <person name="Castelle C.J."/>
            <person name="Singh A."/>
            <person name="Wilkins M.J."/>
            <person name="Williams K.H."/>
            <person name="Banfield J.F."/>
        </authorList>
    </citation>
    <scope>NUCLEOTIDE SEQUENCE [LARGE SCALE GENOMIC DNA]</scope>
</reference>
<name>A0A0G0T9V7_9BACT</name>
<dbReference type="InterPro" id="IPR018306">
    <property type="entry name" value="Phage_T5_Orf172_DNA-bd"/>
</dbReference>
<dbReference type="AlphaFoldDB" id="A0A0G0T9V7"/>
<feature type="domain" description="Bacteriophage T5 Orf172 DNA-binding" evidence="1">
    <location>
        <begin position="11"/>
        <end position="91"/>
    </location>
</feature>
<dbReference type="Proteomes" id="UP000034301">
    <property type="component" value="Unassembled WGS sequence"/>
</dbReference>
<evidence type="ECO:0000313" key="2">
    <source>
        <dbReference type="EMBL" id="KKR43855.1"/>
    </source>
</evidence>